<dbReference type="Pfam" id="PF10047">
    <property type="entry name" value="DUF2281"/>
    <property type="match status" value="1"/>
</dbReference>
<name>A0A480AI82_9CYAN</name>
<accession>A0A480AI82</accession>
<dbReference type="RefSeq" id="WP_137908345.1">
    <property type="nucleotide sequence ID" value="NZ_BJCF01000027.1"/>
</dbReference>
<gene>
    <name evidence="2" type="ORF">NIES80_24890</name>
</gene>
<evidence type="ECO:0000313" key="3">
    <source>
        <dbReference type="Proteomes" id="UP000299367"/>
    </source>
</evidence>
<dbReference type="OrthoDB" id="488113at2"/>
<protein>
    <recommendedName>
        <fullName evidence="1">DUF2281 domain-containing protein</fullName>
    </recommendedName>
</protein>
<evidence type="ECO:0000259" key="1">
    <source>
        <dbReference type="Pfam" id="PF10047"/>
    </source>
</evidence>
<dbReference type="AlphaFoldDB" id="A0A480AI82"/>
<dbReference type="InterPro" id="IPR018739">
    <property type="entry name" value="DUF2281"/>
</dbReference>
<evidence type="ECO:0000313" key="2">
    <source>
        <dbReference type="EMBL" id="GCL42781.1"/>
    </source>
</evidence>
<dbReference type="Proteomes" id="UP000299367">
    <property type="component" value="Unassembled WGS sequence"/>
</dbReference>
<sequence>MVVLFTQTEEITENIIQKIQNLPLKNQQQILDYVEFIANKYQPEKVDPTQKPQKRIAGLQGGKIWMSDDFNKPLGDEIWASDTVIHEFQLSPDFPIAKYERKIQ</sequence>
<organism evidence="2 3">
    <name type="scientific">Dolichospermum planctonicum</name>
    <dbReference type="NCBI Taxonomy" id="136072"/>
    <lineage>
        <taxon>Bacteria</taxon>
        <taxon>Bacillati</taxon>
        <taxon>Cyanobacteriota</taxon>
        <taxon>Cyanophyceae</taxon>
        <taxon>Nostocales</taxon>
        <taxon>Aphanizomenonaceae</taxon>
        <taxon>Dolichospermum</taxon>
    </lineage>
</organism>
<dbReference type="EMBL" id="BJCF01000027">
    <property type="protein sequence ID" value="GCL42781.1"/>
    <property type="molecule type" value="Genomic_DNA"/>
</dbReference>
<reference evidence="3" key="1">
    <citation type="submission" date="2019-02" db="EMBL/GenBank/DDBJ databases">
        <title>Draft genome sequence of Dolichospermum planctonicum NIES-80.</title>
        <authorList>
            <person name="Yamaguchi H."/>
            <person name="Suzuki S."/>
            <person name="Kawachi M."/>
        </authorList>
    </citation>
    <scope>NUCLEOTIDE SEQUENCE [LARGE SCALE GENOMIC DNA]</scope>
    <source>
        <strain evidence="3">NIES-80</strain>
    </source>
</reference>
<feature type="domain" description="DUF2281" evidence="1">
    <location>
        <begin position="15"/>
        <end position="75"/>
    </location>
</feature>
<proteinExistence type="predicted"/>
<comment type="caution">
    <text evidence="2">The sequence shown here is derived from an EMBL/GenBank/DDBJ whole genome shotgun (WGS) entry which is preliminary data.</text>
</comment>